<dbReference type="InterPro" id="IPR027417">
    <property type="entry name" value="P-loop_NTPase"/>
</dbReference>
<keyword evidence="2" id="KW-0418">Kinase</keyword>
<keyword evidence="2" id="KW-0808">Transferase</keyword>
<evidence type="ECO:0000259" key="1">
    <source>
        <dbReference type="Pfam" id="PF00485"/>
    </source>
</evidence>
<comment type="caution">
    <text evidence="2">The sequence shown here is derived from an EMBL/GenBank/DDBJ whole genome shotgun (WGS) entry which is preliminary data.</text>
</comment>
<dbReference type="GO" id="GO:0016301">
    <property type="term" value="F:kinase activity"/>
    <property type="evidence" value="ECO:0007669"/>
    <property type="project" value="UniProtKB-KW"/>
</dbReference>
<dbReference type="InterPro" id="IPR006083">
    <property type="entry name" value="PRK/URK"/>
</dbReference>
<dbReference type="Pfam" id="PF00485">
    <property type="entry name" value="PRK"/>
    <property type="match status" value="1"/>
</dbReference>
<feature type="domain" description="Phosphoribulokinase/uridine kinase" evidence="1">
    <location>
        <begin position="31"/>
        <end position="211"/>
    </location>
</feature>
<organism evidence="2 3">
    <name type="scientific">Arthrobacter gengyunqii</name>
    <dbReference type="NCBI Taxonomy" id="2886940"/>
    <lineage>
        <taxon>Bacteria</taxon>
        <taxon>Bacillati</taxon>
        <taxon>Actinomycetota</taxon>
        <taxon>Actinomycetes</taxon>
        <taxon>Micrococcales</taxon>
        <taxon>Micrococcaceae</taxon>
        <taxon>Arthrobacter</taxon>
    </lineage>
</organism>
<dbReference type="NCBIfam" id="NF006743">
    <property type="entry name" value="PRK09270.1-2"/>
    <property type="match status" value="1"/>
</dbReference>
<dbReference type="Proteomes" id="UP001139168">
    <property type="component" value="Unassembled WGS sequence"/>
</dbReference>
<protein>
    <submittedName>
        <fullName evidence="2">Nucleoside/nucleotide kinase family protein</fullName>
    </submittedName>
</protein>
<dbReference type="SUPFAM" id="SSF52540">
    <property type="entry name" value="P-loop containing nucleoside triphosphate hydrolases"/>
    <property type="match status" value="1"/>
</dbReference>
<name>A0ABS8GHL8_9MICC</name>
<reference evidence="2" key="1">
    <citation type="submission" date="2021-10" db="EMBL/GenBank/DDBJ databases">
        <title>Novel species in genus Arthrobacter.</title>
        <authorList>
            <person name="Liu Y."/>
        </authorList>
    </citation>
    <scope>NUCLEOTIDE SEQUENCE</scope>
    <source>
        <strain evidence="2">Zg-Y786</strain>
    </source>
</reference>
<sequence>METSTAHPESMDPAELIQRARNLARSGTRRILGITGAPGSGKSTVARLLVEALGPDTAVLVPMDGFHLANSLLKDLGRQQRKGAPDTFDDGGYAALLARLHGQSAEEPQIYAPDFRRELEESIGSALPVRATVPLVITEGNYLLLQEGHWPHARTLMDEVWYLDIDDAVRRERLIRRHAEFGRTPDEARAWALGSDEANARLITSHAHRADHRIRLDARPA</sequence>
<dbReference type="PANTHER" id="PTHR10285">
    <property type="entry name" value="URIDINE KINASE"/>
    <property type="match status" value="1"/>
</dbReference>
<evidence type="ECO:0000313" key="3">
    <source>
        <dbReference type="Proteomes" id="UP001139168"/>
    </source>
</evidence>
<proteinExistence type="predicted"/>
<evidence type="ECO:0000313" key="2">
    <source>
        <dbReference type="EMBL" id="MCC3265858.1"/>
    </source>
</evidence>
<dbReference type="EMBL" id="JAJFZQ010000005">
    <property type="protein sequence ID" value="MCC3265858.1"/>
    <property type="molecule type" value="Genomic_DNA"/>
</dbReference>
<gene>
    <name evidence="2" type="ORF">LJ752_07350</name>
</gene>
<dbReference type="Gene3D" id="3.40.50.300">
    <property type="entry name" value="P-loop containing nucleotide triphosphate hydrolases"/>
    <property type="match status" value="2"/>
</dbReference>
<accession>A0ABS8GHL8</accession>
<dbReference type="RefSeq" id="WP_227890676.1">
    <property type="nucleotide sequence ID" value="NZ_JAJFZQ010000005.1"/>
</dbReference>
<keyword evidence="3" id="KW-1185">Reference proteome</keyword>